<evidence type="ECO:0000259" key="10">
    <source>
        <dbReference type="Pfam" id="PF01011"/>
    </source>
</evidence>
<keyword evidence="2 7" id="KW-0479">Metal-binding</keyword>
<evidence type="ECO:0000256" key="6">
    <source>
        <dbReference type="PIRSR" id="PIRSR617512-2"/>
    </source>
</evidence>
<evidence type="ECO:0000256" key="3">
    <source>
        <dbReference type="ARBA" id="ARBA00022891"/>
    </source>
</evidence>
<feature type="binding site" evidence="7">
    <location>
        <position position="302"/>
    </location>
    <ligand>
        <name>Ca(2+)</name>
        <dbReference type="ChEBI" id="CHEBI:29108"/>
    </ligand>
</feature>
<evidence type="ECO:0000256" key="5">
    <source>
        <dbReference type="PIRSR" id="PIRSR617512-1"/>
    </source>
</evidence>
<feature type="binding site" evidence="6">
    <location>
        <position position="79"/>
    </location>
    <ligand>
        <name>pyrroloquinoline quinone</name>
        <dbReference type="ChEBI" id="CHEBI:58442"/>
    </ligand>
</feature>
<proteinExistence type="inferred from homology"/>
<evidence type="ECO:0000256" key="4">
    <source>
        <dbReference type="ARBA" id="ARBA00023002"/>
    </source>
</evidence>
<gene>
    <name evidence="11" type="ORF">CSC94_21600</name>
</gene>
<dbReference type="Proteomes" id="UP000221168">
    <property type="component" value="Unassembled WGS sequence"/>
</dbReference>
<dbReference type="OrthoDB" id="9794322at2"/>
<keyword evidence="9" id="KW-0732">Signal</keyword>
<keyword evidence="8" id="KW-1015">Disulfide bond</keyword>
<feature type="binding site" evidence="6">
    <location>
        <begin position="388"/>
        <end position="389"/>
    </location>
    <ligand>
        <name>pyrroloquinoline quinone</name>
        <dbReference type="ChEBI" id="CHEBI:58442"/>
    </ligand>
</feature>
<accession>A0A2G1QHK0</accession>
<dbReference type="SMART" id="SM00564">
    <property type="entry name" value="PQQ"/>
    <property type="match status" value="6"/>
</dbReference>
<evidence type="ECO:0000256" key="9">
    <source>
        <dbReference type="SAM" id="SignalP"/>
    </source>
</evidence>
<evidence type="ECO:0000256" key="2">
    <source>
        <dbReference type="ARBA" id="ARBA00022723"/>
    </source>
</evidence>
<feature type="binding site" evidence="6">
    <location>
        <position position="527"/>
    </location>
    <ligand>
        <name>pyrroloquinoline quinone</name>
        <dbReference type="ChEBI" id="CHEBI:58442"/>
    </ligand>
</feature>
<sequence>MDFKALAASAALSVVLCTGAFAQSAEDLKMDASTPGDILTYGMGQGQQRFSPLDQINRDTVKRLVPVWNYSLNDSRGQETFPLVKDGVMYVTTHNSTAAIDAHTGKQIWKTMVEYPAETPRVACCGIVNRGAALYEGKLFRTTLDANVVALDAATGKEVWKTNSIDFKTGYSMTVAPLIADGVLIVGVSGGEYGVRGYIEGYNPENGERLWRTYTIPEPGQPGSETWPKDSDAWKNGGGPAWLTGTFDPELDTVYWGVGNAGPWNASVRPGDNLYTGSMLALNPKTGEIKWHYQFTPNDPFDYDGTNELVMADMDGKKVVMQANRNGFFYVIDRTNGKLLAANKFVDRVDWAEKIDLETGKPVQTQLAADARSGKQVEYWPSAFGGKNWSPMSYNPDMKTAFANTLNIGMNYKAVEPQYRAGVFYFGADFSWAWPEGDRGYLRAIDPMTGATKWKNGTAIPRLAGVLSTGGGLVFTGQMTGEFEAFNSETGDRLWQFQTGSGIVGQPVTWEMDGQQYVTVASGVGAVYALFSGDERLANIPAGGSIWTFKLMGE</sequence>
<evidence type="ECO:0000313" key="12">
    <source>
        <dbReference type="Proteomes" id="UP000221168"/>
    </source>
</evidence>
<reference evidence="11 12" key="1">
    <citation type="submission" date="2017-10" db="EMBL/GenBank/DDBJ databases">
        <title>Sedimentibacterium mangrovi gen. nov., sp. nov., a novel member of family Phyllobacteriacea isolated from mangrove sediment.</title>
        <authorList>
            <person name="Liao H."/>
            <person name="Tian Y."/>
        </authorList>
    </citation>
    <scope>NUCLEOTIDE SEQUENCE [LARGE SCALE GENOMIC DNA]</scope>
    <source>
        <strain evidence="11 12">X9-2-2</strain>
    </source>
</reference>
<keyword evidence="7" id="KW-0106">Calcium</keyword>
<feature type="binding site" evidence="6">
    <location>
        <position position="174"/>
    </location>
    <ligand>
        <name>pyrroloquinoline quinone</name>
        <dbReference type="ChEBI" id="CHEBI:58442"/>
    </ligand>
</feature>
<evidence type="ECO:0000256" key="1">
    <source>
        <dbReference type="ARBA" id="ARBA00008156"/>
    </source>
</evidence>
<dbReference type="Gene3D" id="2.140.10.10">
    <property type="entry name" value="Quinoprotein alcohol dehydrogenase-like superfamily"/>
    <property type="match status" value="1"/>
</dbReference>
<feature type="binding site" evidence="6">
    <location>
        <position position="130"/>
    </location>
    <ligand>
        <name>pyrroloquinoline quinone</name>
        <dbReference type="ChEBI" id="CHEBI:58442"/>
    </ligand>
</feature>
<protein>
    <submittedName>
        <fullName evidence="11">PQQ-dependent dehydrogenase, methanol/ethanol family</fullName>
    </submittedName>
</protein>
<feature type="domain" description="Pyrrolo-quinoline quinone repeat" evidence="10">
    <location>
        <begin position="442"/>
        <end position="518"/>
    </location>
</feature>
<comment type="cofactor">
    <cofactor evidence="6">
        <name>pyrroloquinoline quinone</name>
        <dbReference type="ChEBI" id="CHEBI:58442"/>
    </cofactor>
    <text evidence="6">Binds 1 PQQ group per subunit.</text>
</comment>
<dbReference type="AlphaFoldDB" id="A0A2G1QHK0"/>
<feature type="signal peptide" evidence="9">
    <location>
        <begin position="1"/>
        <end position="22"/>
    </location>
</feature>
<dbReference type="InterPro" id="IPR002372">
    <property type="entry name" value="PQQ_rpt_dom"/>
</dbReference>
<dbReference type="PANTHER" id="PTHR32303">
    <property type="entry name" value="QUINOPROTEIN ALCOHOL DEHYDROGENASE (CYTOCHROME C)"/>
    <property type="match status" value="1"/>
</dbReference>
<keyword evidence="3 6" id="KW-0634">PQQ</keyword>
<feature type="binding site" evidence="7">
    <location>
        <position position="192"/>
    </location>
    <ligand>
        <name>Ca(2+)</name>
        <dbReference type="ChEBI" id="CHEBI:29108"/>
    </ligand>
</feature>
<dbReference type="RefSeq" id="WP_099308464.1">
    <property type="nucleotide sequence ID" value="NZ_PDVP01000020.1"/>
</dbReference>
<comment type="cofactor">
    <cofactor evidence="7">
        <name>Ca(2+)</name>
        <dbReference type="ChEBI" id="CHEBI:29108"/>
    </cofactor>
    <text evidence="7">Binds 1 Ca(2+) ion per subunit.</text>
</comment>
<comment type="caution">
    <text evidence="11">The sequence shown here is derived from an EMBL/GenBank/DDBJ whole genome shotgun (WGS) entry which is preliminary data.</text>
</comment>
<dbReference type="InterPro" id="IPR017512">
    <property type="entry name" value="PQQ_MeOH/EtOH_DH"/>
</dbReference>
<dbReference type="PANTHER" id="PTHR32303:SF20">
    <property type="entry name" value="QUINOPROTEIN ETHANOL DEHYDROGENASE"/>
    <property type="match status" value="1"/>
</dbReference>
<name>A0A2G1QHK0_9HYPH</name>
<keyword evidence="4" id="KW-0560">Oxidoreductase</keyword>
<dbReference type="GO" id="GO:0016614">
    <property type="term" value="F:oxidoreductase activity, acting on CH-OH group of donors"/>
    <property type="evidence" value="ECO:0007669"/>
    <property type="project" value="InterPro"/>
</dbReference>
<dbReference type="NCBIfam" id="TIGR03075">
    <property type="entry name" value="PQQ_enz_alc_DH"/>
    <property type="match status" value="1"/>
</dbReference>
<keyword evidence="12" id="KW-1185">Reference proteome</keyword>
<evidence type="ECO:0000256" key="7">
    <source>
        <dbReference type="PIRSR" id="PIRSR617512-3"/>
    </source>
</evidence>
<dbReference type="GO" id="GO:0005509">
    <property type="term" value="F:calcium ion binding"/>
    <property type="evidence" value="ECO:0007669"/>
    <property type="project" value="InterPro"/>
</dbReference>
<dbReference type="SUPFAM" id="SSF50998">
    <property type="entry name" value="Quinoprotein alcohol dehydrogenase-like"/>
    <property type="match status" value="1"/>
</dbReference>
<feature type="domain" description="Pyrrolo-quinoline quinone repeat" evidence="10">
    <location>
        <begin position="40"/>
        <end position="340"/>
    </location>
</feature>
<dbReference type="Pfam" id="PF01011">
    <property type="entry name" value="PQQ"/>
    <property type="match status" value="2"/>
</dbReference>
<evidence type="ECO:0000256" key="8">
    <source>
        <dbReference type="PIRSR" id="PIRSR617512-4"/>
    </source>
</evidence>
<feature type="binding site" evidence="7">
    <location>
        <position position="260"/>
    </location>
    <ligand>
        <name>Ca(2+)</name>
        <dbReference type="ChEBI" id="CHEBI:29108"/>
    </ligand>
</feature>
<evidence type="ECO:0000313" key="11">
    <source>
        <dbReference type="EMBL" id="PHP64931.1"/>
    </source>
</evidence>
<feature type="disulfide bond" evidence="8">
    <location>
        <begin position="124"/>
        <end position="125"/>
    </location>
</feature>
<feature type="chain" id="PRO_5013632565" evidence="9">
    <location>
        <begin position="23"/>
        <end position="554"/>
    </location>
</feature>
<dbReference type="GO" id="GO:0016020">
    <property type="term" value="C:membrane"/>
    <property type="evidence" value="ECO:0007669"/>
    <property type="project" value="InterPro"/>
</dbReference>
<organism evidence="11 12">
    <name type="scientific">Zhengella mangrovi</name>
    <dbReference type="NCBI Taxonomy" id="1982044"/>
    <lineage>
        <taxon>Bacteria</taxon>
        <taxon>Pseudomonadati</taxon>
        <taxon>Pseudomonadota</taxon>
        <taxon>Alphaproteobacteria</taxon>
        <taxon>Hyphomicrobiales</taxon>
        <taxon>Notoacmeibacteraceae</taxon>
        <taxon>Zhengella</taxon>
    </lineage>
</organism>
<dbReference type="EMBL" id="PDVP01000020">
    <property type="protein sequence ID" value="PHP64931.1"/>
    <property type="molecule type" value="Genomic_DNA"/>
</dbReference>
<feature type="active site" description="Proton acceptor" evidence="5">
    <location>
        <position position="302"/>
    </location>
</feature>
<dbReference type="InterPro" id="IPR018391">
    <property type="entry name" value="PQQ_b-propeller_rpt"/>
</dbReference>
<comment type="similarity">
    <text evidence="1">Belongs to the bacterial PQQ dehydrogenase family.</text>
</comment>
<dbReference type="InterPro" id="IPR011047">
    <property type="entry name" value="Quinoprotein_ADH-like_sf"/>
</dbReference>